<organism evidence="1 2">
    <name type="scientific">Sphingobacterium nematocida</name>
    <dbReference type="NCBI Taxonomy" id="1513896"/>
    <lineage>
        <taxon>Bacteria</taxon>
        <taxon>Pseudomonadati</taxon>
        <taxon>Bacteroidota</taxon>
        <taxon>Sphingobacteriia</taxon>
        <taxon>Sphingobacteriales</taxon>
        <taxon>Sphingobacteriaceae</taxon>
        <taxon>Sphingobacterium</taxon>
    </lineage>
</organism>
<reference evidence="2" key="1">
    <citation type="submission" date="2017-02" db="EMBL/GenBank/DDBJ databases">
        <authorList>
            <person name="Varghese N."/>
            <person name="Submissions S."/>
        </authorList>
    </citation>
    <scope>NUCLEOTIDE SEQUENCE [LARGE SCALE GENOMIC DNA]</scope>
    <source>
        <strain evidence="2">DSM 24091</strain>
    </source>
</reference>
<evidence type="ECO:0000313" key="1">
    <source>
        <dbReference type="EMBL" id="SKB71265.1"/>
    </source>
</evidence>
<dbReference type="Proteomes" id="UP000190150">
    <property type="component" value="Unassembled WGS sequence"/>
</dbReference>
<sequence>MKDNKQEEAAYHSDTLLLLFLQNYKVKIGTVHFDCPDSAR</sequence>
<name>A0A1T5DHR1_9SPHI</name>
<keyword evidence="2" id="KW-1185">Reference proteome</keyword>
<accession>A0A1T5DHR1</accession>
<gene>
    <name evidence="1" type="ORF">SAMN05660841_01980</name>
</gene>
<protein>
    <submittedName>
        <fullName evidence="1">Uncharacterized protein</fullName>
    </submittedName>
</protein>
<dbReference type="EMBL" id="FUZF01000007">
    <property type="protein sequence ID" value="SKB71265.1"/>
    <property type="molecule type" value="Genomic_DNA"/>
</dbReference>
<proteinExistence type="predicted"/>
<dbReference type="AlphaFoldDB" id="A0A1T5DHR1"/>
<evidence type="ECO:0000313" key="2">
    <source>
        <dbReference type="Proteomes" id="UP000190150"/>
    </source>
</evidence>